<evidence type="ECO:0000313" key="1">
    <source>
        <dbReference type="EMBL" id="GEU71066.1"/>
    </source>
</evidence>
<protein>
    <recommendedName>
        <fullName evidence="2">Reverse transcriptase domain-containing protein</fullName>
    </recommendedName>
</protein>
<dbReference type="EMBL" id="BKCJ010006235">
    <property type="protein sequence ID" value="GEU71066.1"/>
    <property type="molecule type" value="Genomic_DNA"/>
</dbReference>
<sequence length="350" mass="39530">MNQGLILDVEDAPQRSFCSNDDDDYEETTIPLNEDIYQEPSSNTIRPVLPTLDPEDSLIIGNEELSTIPKKESDEFIRSSVEDLVPIPSKSQNTSGSDSKFILPSCDDFSPINIFEEKSVTFSNPLFNSINDFTSINDESLFDKDVPEDNVKIYSNTLFEFNDEYISSDVNPLFDEVLEDIECKVSYDSNLDKPTLLFTPLFDSNKDECFAPGDDVELLLYRELSIPKMSFISIIEGGDIDEIDAFLNMDVSTDIEDGYYDSGGDVLYLESLLNDDTTPTSPPDIFVDHDPRSLNDINDLKIMVQVFDLGIYEKTFSPTYDCLGYEDSRACGFVHHPLELQSFEYGNMIS</sequence>
<reference evidence="1" key="1">
    <citation type="journal article" date="2019" name="Sci. Rep.">
        <title>Draft genome of Tanacetum cinerariifolium, the natural source of mosquito coil.</title>
        <authorList>
            <person name="Yamashiro T."/>
            <person name="Shiraishi A."/>
            <person name="Satake H."/>
            <person name="Nakayama K."/>
        </authorList>
    </citation>
    <scope>NUCLEOTIDE SEQUENCE</scope>
</reference>
<gene>
    <name evidence="1" type="ORF">Tci_043044</name>
</gene>
<dbReference type="AlphaFoldDB" id="A0A6L2MAM6"/>
<name>A0A6L2MAM6_TANCI</name>
<accession>A0A6L2MAM6</accession>
<organism evidence="1">
    <name type="scientific">Tanacetum cinerariifolium</name>
    <name type="common">Dalmatian daisy</name>
    <name type="synonym">Chrysanthemum cinerariifolium</name>
    <dbReference type="NCBI Taxonomy" id="118510"/>
    <lineage>
        <taxon>Eukaryota</taxon>
        <taxon>Viridiplantae</taxon>
        <taxon>Streptophyta</taxon>
        <taxon>Embryophyta</taxon>
        <taxon>Tracheophyta</taxon>
        <taxon>Spermatophyta</taxon>
        <taxon>Magnoliopsida</taxon>
        <taxon>eudicotyledons</taxon>
        <taxon>Gunneridae</taxon>
        <taxon>Pentapetalae</taxon>
        <taxon>asterids</taxon>
        <taxon>campanulids</taxon>
        <taxon>Asterales</taxon>
        <taxon>Asteraceae</taxon>
        <taxon>Asteroideae</taxon>
        <taxon>Anthemideae</taxon>
        <taxon>Anthemidinae</taxon>
        <taxon>Tanacetum</taxon>
    </lineage>
</organism>
<proteinExistence type="predicted"/>
<evidence type="ECO:0008006" key="2">
    <source>
        <dbReference type="Google" id="ProtNLM"/>
    </source>
</evidence>
<comment type="caution">
    <text evidence="1">The sequence shown here is derived from an EMBL/GenBank/DDBJ whole genome shotgun (WGS) entry which is preliminary data.</text>
</comment>